<feature type="repeat" description="ANK" evidence="3">
    <location>
        <begin position="91"/>
        <end position="123"/>
    </location>
</feature>
<sequence length="247" mass="24983">MSAATSDWIAAASSGVVSRIDAALPVLLASGRGAAAADGEGLSALHHAAERGHAAAARRLLALGVPVDVRGRGGHSSTRRVPVGHEHVPLRDFTPLHAAALAGHSDVVVLLLTHGADPDAADRSRLTALHCAAAAGRAAPRALRSLLEAGCGCCLDARSASNATPLDARADQQRGALRGCVTAGAAPRVAPVRFGPAPSSARGERVSSLSVYTASSPPALLVAAAGARAERRCTELGPRRFSEPFPP</sequence>
<name>A0A0D3K4A0_EMIH1</name>
<feature type="repeat" description="ANK" evidence="3">
    <location>
        <begin position="40"/>
        <end position="72"/>
    </location>
</feature>
<dbReference type="GeneID" id="17275859"/>
<dbReference type="AlphaFoldDB" id="A0A0D3K4A0"/>
<dbReference type="KEGG" id="ehx:EMIHUDRAFT_314539"/>
<dbReference type="InterPro" id="IPR050776">
    <property type="entry name" value="Ank_Repeat/CDKN_Inhibitor"/>
</dbReference>
<dbReference type="PROSITE" id="PS50297">
    <property type="entry name" value="ANK_REP_REGION"/>
    <property type="match status" value="2"/>
</dbReference>
<evidence type="ECO:0000313" key="4">
    <source>
        <dbReference type="EnsemblProtists" id="EOD30585"/>
    </source>
</evidence>
<keyword evidence="2 3" id="KW-0040">ANK repeat</keyword>
<reference evidence="4" key="2">
    <citation type="submission" date="2024-10" db="UniProtKB">
        <authorList>
            <consortium name="EnsemblProtists"/>
        </authorList>
    </citation>
    <scope>IDENTIFICATION</scope>
</reference>
<dbReference type="HOGENOM" id="CLU_1126266_0_0_1"/>
<dbReference type="Proteomes" id="UP000013827">
    <property type="component" value="Unassembled WGS sequence"/>
</dbReference>
<dbReference type="InterPro" id="IPR002110">
    <property type="entry name" value="Ankyrin_rpt"/>
</dbReference>
<organism evidence="4 5">
    <name type="scientific">Emiliania huxleyi (strain CCMP1516)</name>
    <dbReference type="NCBI Taxonomy" id="280463"/>
    <lineage>
        <taxon>Eukaryota</taxon>
        <taxon>Haptista</taxon>
        <taxon>Haptophyta</taxon>
        <taxon>Prymnesiophyceae</taxon>
        <taxon>Isochrysidales</taxon>
        <taxon>Noelaerhabdaceae</taxon>
        <taxon>Emiliania</taxon>
    </lineage>
</organism>
<dbReference type="SMART" id="SM00248">
    <property type="entry name" value="ANK"/>
    <property type="match status" value="3"/>
</dbReference>
<dbReference type="PRINTS" id="PR01415">
    <property type="entry name" value="ANKYRIN"/>
</dbReference>
<keyword evidence="1" id="KW-0677">Repeat</keyword>
<dbReference type="EnsemblProtists" id="EOD30585">
    <property type="protein sequence ID" value="EOD30585"/>
    <property type="gene ID" value="EMIHUDRAFT_314539"/>
</dbReference>
<dbReference type="Pfam" id="PF12796">
    <property type="entry name" value="Ank_2"/>
    <property type="match status" value="1"/>
</dbReference>
<dbReference type="InterPro" id="IPR036770">
    <property type="entry name" value="Ankyrin_rpt-contain_sf"/>
</dbReference>
<dbReference type="SUPFAM" id="SSF48403">
    <property type="entry name" value="Ankyrin repeat"/>
    <property type="match status" value="1"/>
</dbReference>
<evidence type="ECO:0000313" key="5">
    <source>
        <dbReference type="Proteomes" id="UP000013827"/>
    </source>
</evidence>
<accession>A0A0D3K4A0</accession>
<evidence type="ECO:0000256" key="3">
    <source>
        <dbReference type="PROSITE-ProRule" id="PRU00023"/>
    </source>
</evidence>
<protein>
    <submittedName>
        <fullName evidence="4">Uncharacterized protein</fullName>
    </submittedName>
</protein>
<dbReference type="PROSITE" id="PS50088">
    <property type="entry name" value="ANK_REPEAT"/>
    <property type="match status" value="2"/>
</dbReference>
<evidence type="ECO:0000256" key="1">
    <source>
        <dbReference type="ARBA" id="ARBA00022737"/>
    </source>
</evidence>
<evidence type="ECO:0000256" key="2">
    <source>
        <dbReference type="ARBA" id="ARBA00023043"/>
    </source>
</evidence>
<dbReference type="PaxDb" id="2903-EOD30585"/>
<dbReference type="Gene3D" id="1.25.40.20">
    <property type="entry name" value="Ankyrin repeat-containing domain"/>
    <property type="match status" value="1"/>
</dbReference>
<keyword evidence="5" id="KW-1185">Reference proteome</keyword>
<reference evidence="5" key="1">
    <citation type="journal article" date="2013" name="Nature">
        <title>Pan genome of the phytoplankton Emiliania underpins its global distribution.</title>
        <authorList>
            <person name="Read B.A."/>
            <person name="Kegel J."/>
            <person name="Klute M.J."/>
            <person name="Kuo A."/>
            <person name="Lefebvre S.C."/>
            <person name="Maumus F."/>
            <person name="Mayer C."/>
            <person name="Miller J."/>
            <person name="Monier A."/>
            <person name="Salamov A."/>
            <person name="Young J."/>
            <person name="Aguilar M."/>
            <person name="Claverie J.M."/>
            <person name="Frickenhaus S."/>
            <person name="Gonzalez K."/>
            <person name="Herman E.K."/>
            <person name="Lin Y.C."/>
            <person name="Napier J."/>
            <person name="Ogata H."/>
            <person name="Sarno A.F."/>
            <person name="Shmutz J."/>
            <person name="Schroeder D."/>
            <person name="de Vargas C."/>
            <person name="Verret F."/>
            <person name="von Dassow P."/>
            <person name="Valentin K."/>
            <person name="Van de Peer Y."/>
            <person name="Wheeler G."/>
            <person name="Dacks J.B."/>
            <person name="Delwiche C.F."/>
            <person name="Dyhrman S.T."/>
            <person name="Glockner G."/>
            <person name="John U."/>
            <person name="Richards T."/>
            <person name="Worden A.Z."/>
            <person name="Zhang X."/>
            <person name="Grigoriev I.V."/>
            <person name="Allen A.E."/>
            <person name="Bidle K."/>
            <person name="Borodovsky M."/>
            <person name="Bowler C."/>
            <person name="Brownlee C."/>
            <person name="Cock J.M."/>
            <person name="Elias M."/>
            <person name="Gladyshev V.N."/>
            <person name="Groth M."/>
            <person name="Guda C."/>
            <person name="Hadaegh A."/>
            <person name="Iglesias-Rodriguez M.D."/>
            <person name="Jenkins J."/>
            <person name="Jones B.M."/>
            <person name="Lawson T."/>
            <person name="Leese F."/>
            <person name="Lindquist E."/>
            <person name="Lobanov A."/>
            <person name="Lomsadze A."/>
            <person name="Malik S.B."/>
            <person name="Marsh M.E."/>
            <person name="Mackinder L."/>
            <person name="Mock T."/>
            <person name="Mueller-Roeber B."/>
            <person name="Pagarete A."/>
            <person name="Parker M."/>
            <person name="Probert I."/>
            <person name="Quesneville H."/>
            <person name="Raines C."/>
            <person name="Rensing S.A."/>
            <person name="Riano-Pachon D.M."/>
            <person name="Richier S."/>
            <person name="Rokitta S."/>
            <person name="Shiraiwa Y."/>
            <person name="Soanes D.M."/>
            <person name="van der Giezen M."/>
            <person name="Wahlund T.M."/>
            <person name="Williams B."/>
            <person name="Wilson W."/>
            <person name="Wolfe G."/>
            <person name="Wurch L.L."/>
        </authorList>
    </citation>
    <scope>NUCLEOTIDE SEQUENCE</scope>
</reference>
<proteinExistence type="predicted"/>
<dbReference type="RefSeq" id="XP_005783014.1">
    <property type="nucleotide sequence ID" value="XM_005782957.1"/>
</dbReference>
<dbReference type="PANTHER" id="PTHR24201">
    <property type="entry name" value="ANK_REP_REGION DOMAIN-CONTAINING PROTEIN"/>
    <property type="match status" value="1"/>
</dbReference>